<sequence length="91" mass="10252">MLDRKYTISHRKWMIFSLGCIDCTVMLLEMISPSLCVTKTLSVLYIQYIDEHVTCASVTSYYNFETNVVLCLSVSLSLSLCLSVSLSLSLL</sequence>
<accession>A0AAD7SJI5</accession>
<keyword evidence="3" id="KW-1185">Reference proteome</keyword>
<feature type="transmembrane region" description="Helical" evidence="1">
    <location>
        <begin position="12"/>
        <end position="31"/>
    </location>
</feature>
<keyword evidence="1" id="KW-0812">Transmembrane</keyword>
<evidence type="ECO:0000313" key="3">
    <source>
        <dbReference type="Proteomes" id="UP001221898"/>
    </source>
</evidence>
<dbReference type="AlphaFoldDB" id="A0AAD7SJI5"/>
<evidence type="ECO:0000313" key="2">
    <source>
        <dbReference type="EMBL" id="KAJ8403719.1"/>
    </source>
</evidence>
<keyword evidence="1" id="KW-1133">Transmembrane helix</keyword>
<proteinExistence type="predicted"/>
<dbReference type="EMBL" id="JAINUG010000056">
    <property type="protein sequence ID" value="KAJ8403719.1"/>
    <property type="molecule type" value="Genomic_DNA"/>
</dbReference>
<feature type="transmembrane region" description="Helical" evidence="1">
    <location>
        <begin position="67"/>
        <end position="90"/>
    </location>
</feature>
<dbReference type="Proteomes" id="UP001221898">
    <property type="component" value="Unassembled WGS sequence"/>
</dbReference>
<reference evidence="2" key="1">
    <citation type="journal article" date="2023" name="Science">
        <title>Genome structures resolve the early diversification of teleost fishes.</title>
        <authorList>
            <person name="Parey E."/>
            <person name="Louis A."/>
            <person name="Montfort J."/>
            <person name="Bouchez O."/>
            <person name="Roques C."/>
            <person name="Iampietro C."/>
            <person name="Lluch J."/>
            <person name="Castinel A."/>
            <person name="Donnadieu C."/>
            <person name="Desvignes T."/>
            <person name="Floi Bucao C."/>
            <person name="Jouanno E."/>
            <person name="Wen M."/>
            <person name="Mejri S."/>
            <person name="Dirks R."/>
            <person name="Jansen H."/>
            <person name="Henkel C."/>
            <person name="Chen W.J."/>
            <person name="Zahm M."/>
            <person name="Cabau C."/>
            <person name="Klopp C."/>
            <person name="Thompson A.W."/>
            <person name="Robinson-Rechavi M."/>
            <person name="Braasch I."/>
            <person name="Lecointre G."/>
            <person name="Bobe J."/>
            <person name="Postlethwait J.H."/>
            <person name="Berthelot C."/>
            <person name="Roest Crollius H."/>
            <person name="Guiguen Y."/>
        </authorList>
    </citation>
    <scope>NUCLEOTIDE SEQUENCE</scope>
    <source>
        <strain evidence="2">NC1722</strain>
    </source>
</reference>
<comment type="caution">
    <text evidence="2">The sequence shown here is derived from an EMBL/GenBank/DDBJ whole genome shotgun (WGS) entry which is preliminary data.</text>
</comment>
<protein>
    <submittedName>
        <fullName evidence="2">Uncharacterized protein</fullName>
    </submittedName>
</protein>
<keyword evidence="1" id="KW-0472">Membrane</keyword>
<evidence type="ECO:0000256" key="1">
    <source>
        <dbReference type="SAM" id="Phobius"/>
    </source>
</evidence>
<name>A0AAD7SJI5_9TELE</name>
<gene>
    <name evidence="2" type="ORF">AAFF_G00345870</name>
</gene>
<organism evidence="2 3">
    <name type="scientific">Aldrovandia affinis</name>
    <dbReference type="NCBI Taxonomy" id="143900"/>
    <lineage>
        <taxon>Eukaryota</taxon>
        <taxon>Metazoa</taxon>
        <taxon>Chordata</taxon>
        <taxon>Craniata</taxon>
        <taxon>Vertebrata</taxon>
        <taxon>Euteleostomi</taxon>
        <taxon>Actinopterygii</taxon>
        <taxon>Neopterygii</taxon>
        <taxon>Teleostei</taxon>
        <taxon>Notacanthiformes</taxon>
        <taxon>Halosauridae</taxon>
        <taxon>Aldrovandia</taxon>
    </lineage>
</organism>